<comment type="caution">
    <text evidence="2">The sequence shown here is derived from an EMBL/GenBank/DDBJ whole genome shotgun (WGS) entry which is preliminary data.</text>
</comment>
<dbReference type="EMBL" id="SJZI01000002">
    <property type="protein sequence ID" value="TCJ19343.1"/>
    <property type="molecule type" value="Genomic_DNA"/>
</dbReference>
<proteinExistence type="predicted"/>
<gene>
    <name evidence="2" type="ORF">EPD60_02715</name>
</gene>
<evidence type="ECO:0000313" key="3">
    <source>
        <dbReference type="Proteomes" id="UP000295334"/>
    </source>
</evidence>
<keyword evidence="3" id="KW-1185">Reference proteome</keyword>
<accession>A0A4R1BNZ4</accession>
<evidence type="ECO:0000313" key="2">
    <source>
        <dbReference type="EMBL" id="TCJ19343.1"/>
    </source>
</evidence>
<dbReference type="InterPro" id="IPR025362">
    <property type="entry name" value="DUF4266"/>
</dbReference>
<name>A0A4R1BNZ4_9BACT</name>
<feature type="domain" description="DUF4266" evidence="1">
    <location>
        <begin position="21"/>
        <end position="70"/>
    </location>
</feature>
<dbReference type="RefSeq" id="WP_131446580.1">
    <property type="nucleotide sequence ID" value="NZ_SJZI01000002.1"/>
</dbReference>
<organism evidence="2 3">
    <name type="scientific">Flaviaesturariibacter flavus</name>
    <dbReference type="NCBI Taxonomy" id="2502780"/>
    <lineage>
        <taxon>Bacteria</taxon>
        <taxon>Pseudomonadati</taxon>
        <taxon>Bacteroidota</taxon>
        <taxon>Chitinophagia</taxon>
        <taxon>Chitinophagales</taxon>
        <taxon>Chitinophagaceae</taxon>
        <taxon>Flaviaestuariibacter</taxon>
    </lineage>
</organism>
<dbReference type="OrthoDB" id="679785at2"/>
<reference evidence="2 3" key="1">
    <citation type="submission" date="2019-03" db="EMBL/GenBank/DDBJ databases">
        <authorList>
            <person name="Kim M.K.M."/>
        </authorList>
    </citation>
    <scope>NUCLEOTIDE SEQUENCE [LARGE SCALE GENOMIC DNA]</scope>
    <source>
        <strain evidence="2 3">17J68-12</strain>
    </source>
</reference>
<dbReference type="PROSITE" id="PS51257">
    <property type="entry name" value="PROKAR_LIPOPROTEIN"/>
    <property type="match status" value="1"/>
</dbReference>
<dbReference type="AlphaFoldDB" id="A0A4R1BNZ4"/>
<evidence type="ECO:0000259" key="1">
    <source>
        <dbReference type="Pfam" id="PF14086"/>
    </source>
</evidence>
<sequence length="70" mass="7320">MKKRLIGFALAAVAAGACSPVKPYQKAYLNDAEMELAARKVQKFEFNFQAYREGASGATGGKTGGGCGCN</sequence>
<dbReference type="Proteomes" id="UP000295334">
    <property type="component" value="Unassembled WGS sequence"/>
</dbReference>
<dbReference type="Pfam" id="PF14086">
    <property type="entry name" value="DUF4266"/>
    <property type="match status" value="1"/>
</dbReference>
<protein>
    <submittedName>
        <fullName evidence="2">DUF4266 domain-containing protein</fullName>
    </submittedName>
</protein>